<accession>A0A9K3LXR6</accession>
<dbReference type="GO" id="GO:0016075">
    <property type="term" value="P:rRNA catabolic process"/>
    <property type="evidence" value="ECO:0007669"/>
    <property type="project" value="TreeGrafter"/>
</dbReference>
<comment type="caution">
    <text evidence="7">The sequence shown here is derived from an EMBL/GenBank/DDBJ whole genome shotgun (WGS) entry which is preliminary data.</text>
</comment>
<proteinExistence type="predicted"/>
<comment type="subcellular location">
    <subcellularLocation>
        <location evidence="1">Nucleus</location>
        <location evidence="1">Nucleolus</location>
    </subcellularLocation>
</comment>
<keyword evidence="8" id="KW-1185">Reference proteome</keyword>
<evidence type="ECO:0000256" key="4">
    <source>
        <dbReference type="ARBA" id="ARBA00022884"/>
    </source>
</evidence>
<dbReference type="Pfam" id="PF01138">
    <property type="entry name" value="RNase_PH"/>
    <property type="match status" value="1"/>
</dbReference>
<evidence type="ECO:0000256" key="2">
    <source>
        <dbReference type="ARBA" id="ARBA00022552"/>
    </source>
</evidence>
<feature type="domain" description="Exoribonuclease phosphorolytic" evidence="6">
    <location>
        <begin position="60"/>
        <end position="217"/>
    </location>
</feature>
<dbReference type="GO" id="GO:0071038">
    <property type="term" value="P:TRAMP-dependent tRNA surveillance pathway"/>
    <property type="evidence" value="ECO:0007669"/>
    <property type="project" value="TreeGrafter"/>
</dbReference>
<dbReference type="GO" id="GO:0000177">
    <property type="term" value="C:cytoplasmic exosome (RNase complex)"/>
    <property type="evidence" value="ECO:0007669"/>
    <property type="project" value="TreeGrafter"/>
</dbReference>
<dbReference type="GO" id="GO:0071035">
    <property type="term" value="P:nuclear polyadenylation-dependent rRNA catabolic process"/>
    <property type="evidence" value="ECO:0007669"/>
    <property type="project" value="TreeGrafter"/>
</dbReference>
<dbReference type="GO" id="GO:0005730">
    <property type="term" value="C:nucleolus"/>
    <property type="evidence" value="ECO:0007669"/>
    <property type="project" value="UniProtKB-SubCell"/>
</dbReference>
<dbReference type="GO" id="GO:0000176">
    <property type="term" value="C:nuclear exosome (RNase complex)"/>
    <property type="evidence" value="ECO:0007669"/>
    <property type="project" value="TreeGrafter"/>
</dbReference>
<dbReference type="InterPro" id="IPR001247">
    <property type="entry name" value="ExoRNase_PH_dom1"/>
</dbReference>
<evidence type="ECO:0000313" key="8">
    <source>
        <dbReference type="Proteomes" id="UP000693970"/>
    </source>
</evidence>
<keyword evidence="4" id="KW-0694">RNA-binding</keyword>
<dbReference type="EMBL" id="JAGRRH010000005">
    <property type="protein sequence ID" value="KAG7370277.1"/>
    <property type="molecule type" value="Genomic_DNA"/>
</dbReference>
<dbReference type="GO" id="GO:0034475">
    <property type="term" value="P:U4 snRNA 3'-end processing"/>
    <property type="evidence" value="ECO:0007669"/>
    <property type="project" value="TreeGrafter"/>
</dbReference>
<evidence type="ECO:0000256" key="5">
    <source>
        <dbReference type="ARBA" id="ARBA00023242"/>
    </source>
</evidence>
<sequence length="356" mass="38788">MEESKPSPFPPSAPLSTLGEWLDLPATTTSLLLLQSLDPRQYVHDFWKNRTRPDGRLFSQSRPCKVVMGMLRPHSAGSALVTSTTSADSAATTATTTTTTKVLAATTLHIGQPSPDRPDRGDIVVHVTGSGGHNIGTDFLGNKQQNWDVLQAWLQRTLEEEDQEEEDGNGGCAIPSRLKLWTGKAALRLVVTVHILEDGGNIEDAALLACMAAWKDTTPLPQLGKDLVPVPERGGALFWKNHEAYLEKRATATITTEDCKENNNNDNNNDPPRAFRVSLTMGVWRDPQDQTTHLLVDPSLHEKQFVDGTLTMVVDTSSGRLQPQYTGKVPLTANDLALAAKLSQARADELATILLS</sequence>
<dbReference type="GO" id="GO:0000467">
    <property type="term" value="P:exonucleolytic trimming to generate mature 3'-end of 5.8S rRNA from tricistronic rRNA transcript (SSU-rRNA, 5.8S rRNA, LSU-rRNA)"/>
    <property type="evidence" value="ECO:0007669"/>
    <property type="project" value="TreeGrafter"/>
</dbReference>
<reference evidence="7" key="1">
    <citation type="journal article" date="2021" name="Sci. Rep.">
        <title>Diploid genomic architecture of Nitzschia inconspicua, an elite biomass production diatom.</title>
        <authorList>
            <person name="Oliver A."/>
            <person name="Podell S."/>
            <person name="Pinowska A."/>
            <person name="Traller J.C."/>
            <person name="Smith S.R."/>
            <person name="McClure R."/>
            <person name="Beliaev A."/>
            <person name="Bohutskyi P."/>
            <person name="Hill E.A."/>
            <person name="Rabines A."/>
            <person name="Zheng H."/>
            <person name="Allen L.Z."/>
            <person name="Kuo A."/>
            <person name="Grigoriev I.V."/>
            <person name="Allen A.E."/>
            <person name="Hazlebeck D."/>
            <person name="Allen E.E."/>
        </authorList>
    </citation>
    <scope>NUCLEOTIDE SEQUENCE</scope>
    <source>
        <strain evidence="7">Hildebrandi</strain>
    </source>
</reference>
<keyword evidence="3" id="KW-0271">Exosome</keyword>
<organism evidence="7 8">
    <name type="scientific">Nitzschia inconspicua</name>
    <dbReference type="NCBI Taxonomy" id="303405"/>
    <lineage>
        <taxon>Eukaryota</taxon>
        <taxon>Sar</taxon>
        <taxon>Stramenopiles</taxon>
        <taxon>Ochrophyta</taxon>
        <taxon>Bacillariophyta</taxon>
        <taxon>Bacillariophyceae</taxon>
        <taxon>Bacillariophycidae</taxon>
        <taxon>Bacillariales</taxon>
        <taxon>Bacillariaceae</taxon>
        <taxon>Nitzschia</taxon>
    </lineage>
</organism>
<dbReference type="GO" id="GO:0071028">
    <property type="term" value="P:nuclear mRNA surveillance"/>
    <property type="evidence" value="ECO:0007669"/>
    <property type="project" value="TreeGrafter"/>
</dbReference>
<protein>
    <submittedName>
        <fullName evidence="7">3' exoribonuclease family, domain containing protein</fullName>
    </submittedName>
</protein>
<evidence type="ECO:0000259" key="6">
    <source>
        <dbReference type="Pfam" id="PF01138"/>
    </source>
</evidence>
<dbReference type="OrthoDB" id="45882at2759"/>
<dbReference type="PANTHER" id="PTHR11097">
    <property type="entry name" value="EXOSOME COMPLEX EXONUCLEASE RIBOSOMAL RNA PROCESSING PROTEIN"/>
    <property type="match status" value="1"/>
</dbReference>
<dbReference type="GO" id="GO:0034476">
    <property type="term" value="P:U5 snRNA 3'-end processing"/>
    <property type="evidence" value="ECO:0007669"/>
    <property type="project" value="TreeGrafter"/>
</dbReference>
<dbReference type="PANTHER" id="PTHR11097:SF9">
    <property type="entry name" value="EXOSOME COMPLEX COMPONENT RRP43"/>
    <property type="match status" value="1"/>
</dbReference>
<dbReference type="GO" id="GO:0035925">
    <property type="term" value="F:mRNA 3'-UTR AU-rich region binding"/>
    <property type="evidence" value="ECO:0007669"/>
    <property type="project" value="TreeGrafter"/>
</dbReference>
<evidence type="ECO:0000256" key="1">
    <source>
        <dbReference type="ARBA" id="ARBA00004604"/>
    </source>
</evidence>
<evidence type="ECO:0000256" key="3">
    <source>
        <dbReference type="ARBA" id="ARBA00022835"/>
    </source>
</evidence>
<gene>
    <name evidence="7" type="ORF">IV203_028023</name>
</gene>
<evidence type="ECO:0000313" key="7">
    <source>
        <dbReference type="EMBL" id="KAG7370277.1"/>
    </source>
</evidence>
<name>A0A9K3LXR6_9STRA</name>
<dbReference type="InterPro" id="IPR050590">
    <property type="entry name" value="Exosome_comp_Rrp42_subfam"/>
</dbReference>
<dbReference type="GO" id="GO:0034473">
    <property type="term" value="P:U1 snRNA 3'-end processing"/>
    <property type="evidence" value="ECO:0007669"/>
    <property type="project" value="TreeGrafter"/>
</dbReference>
<dbReference type="AlphaFoldDB" id="A0A9K3LXR6"/>
<reference evidence="7" key="2">
    <citation type="submission" date="2021-04" db="EMBL/GenBank/DDBJ databases">
        <authorList>
            <person name="Podell S."/>
        </authorList>
    </citation>
    <scope>NUCLEOTIDE SEQUENCE</scope>
    <source>
        <strain evidence="7">Hildebrandi</strain>
    </source>
</reference>
<keyword evidence="2" id="KW-0698">rRNA processing</keyword>
<keyword evidence="5" id="KW-0539">Nucleus</keyword>
<dbReference type="Proteomes" id="UP000693970">
    <property type="component" value="Unassembled WGS sequence"/>
</dbReference>